<dbReference type="RefSeq" id="WP_255890090.1">
    <property type="nucleotide sequence ID" value="NZ_JAFMZM010000003.1"/>
</dbReference>
<dbReference type="Proteomes" id="UP001596524">
    <property type="component" value="Unassembled WGS sequence"/>
</dbReference>
<evidence type="ECO:0000259" key="2">
    <source>
        <dbReference type="PROSITE" id="PS50921"/>
    </source>
</evidence>
<gene>
    <name evidence="3" type="ORF">ACFQO6_08845</name>
</gene>
<name>A0ABW2N2T0_9ACTN</name>
<protein>
    <submittedName>
        <fullName evidence="3">ANTAR domain-containing protein</fullName>
    </submittedName>
</protein>
<dbReference type="PROSITE" id="PS50921">
    <property type="entry name" value="ANTAR"/>
    <property type="match status" value="1"/>
</dbReference>
<dbReference type="InterPro" id="IPR036388">
    <property type="entry name" value="WH-like_DNA-bd_sf"/>
</dbReference>
<feature type="compositionally biased region" description="Basic and acidic residues" evidence="1">
    <location>
        <begin position="22"/>
        <end position="33"/>
    </location>
</feature>
<accession>A0ABW2N2T0</accession>
<dbReference type="Pfam" id="PF03861">
    <property type="entry name" value="ANTAR"/>
    <property type="match status" value="1"/>
</dbReference>
<feature type="domain" description="ANTAR" evidence="2">
    <location>
        <begin position="31"/>
        <end position="92"/>
    </location>
</feature>
<keyword evidence="4" id="KW-1185">Reference proteome</keyword>
<evidence type="ECO:0000313" key="3">
    <source>
        <dbReference type="EMBL" id="MFC7360372.1"/>
    </source>
</evidence>
<dbReference type="EMBL" id="JBHTCH010000010">
    <property type="protein sequence ID" value="MFC7360372.1"/>
    <property type="molecule type" value="Genomic_DNA"/>
</dbReference>
<dbReference type="Gene3D" id="1.10.10.10">
    <property type="entry name" value="Winged helix-like DNA-binding domain superfamily/Winged helix DNA-binding domain"/>
    <property type="match status" value="1"/>
</dbReference>
<organism evidence="3 4">
    <name type="scientific">Nocardioides astragali</name>
    <dbReference type="NCBI Taxonomy" id="1776736"/>
    <lineage>
        <taxon>Bacteria</taxon>
        <taxon>Bacillati</taxon>
        <taxon>Actinomycetota</taxon>
        <taxon>Actinomycetes</taxon>
        <taxon>Propionibacteriales</taxon>
        <taxon>Nocardioidaceae</taxon>
        <taxon>Nocardioides</taxon>
    </lineage>
</organism>
<feature type="region of interest" description="Disordered" evidence="1">
    <location>
        <begin position="119"/>
        <end position="138"/>
    </location>
</feature>
<sequence length="138" mass="15166">MFPAHRQLAPDVTNNANPPVDELQRERARRAADPDPFGLGLRDLAANPALIEQAKGALMLHFGVDSHQAFAILLGWARASRTPVVVVAHTLLRGICEGNPHTEVRQRALVQWLEAQLRDGAPDPPQVRTPPLPWRTGT</sequence>
<proteinExistence type="predicted"/>
<evidence type="ECO:0000313" key="4">
    <source>
        <dbReference type="Proteomes" id="UP001596524"/>
    </source>
</evidence>
<reference evidence="4" key="1">
    <citation type="journal article" date="2019" name="Int. J. Syst. Evol. Microbiol.">
        <title>The Global Catalogue of Microorganisms (GCM) 10K type strain sequencing project: providing services to taxonomists for standard genome sequencing and annotation.</title>
        <authorList>
            <consortium name="The Broad Institute Genomics Platform"/>
            <consortium name="The Broad Institute Genome Sequencing Center for Infectious Disease"/>
            <person name="Wu L."/>
            <person name="Ma J."/>
        </authorList>
    </citation>
    <scope>NUCLEOTIDE SEQUENCE [LARGE SCALE GENOMIC DNA]</scope>
    <source>
        <strain evidence="4">FCH27</strain>
    </source>
</reference>
<evidence type="ECO:0000256" key="1">
    <source>
        <dbReference type="SAM" id="MobiDB-lite"/>
    </source>
</evidence>
<feature type="region of interest" description="Disordered" evidence="1">
    <location>
        <begin position="1"/>
        <end position="36"/>
    </location>
</feature>
<dbReference type="SMART" id="SM01012">
    <property type="entry name" value="ANTAR"/>
    <property type="match status" value="1"/>
</dbReference>
<feature type="compositionally biased region" description="Pro residues" evidence="1">
    <location>
        <begin position="122"/>
        <end position="138"/>
    </location>
</feature>
<comment type="caution">
    <text evidence="3">The sequence shown here is derived from an EMBL/GenBank/DDBJ whole genome shotgun (WGS) entry which is preliminary data.</text>
</comment>
<dbReference type="InterPro" id="IPR005561">
    <property type="entry name" value="ANTAR"/>
</dbReference>